<organism evidence="2 3">
    <name type="scientific">Mucilaginibacter dorajii</name>
    <dbReference type="NCBI Taxonomy" id="692994"/>
    <lineage>
        <taxon>Bacteria</taxon>
        <taxon>Pseudomonadati</taxon>
        <taxon>Bacteroidota</taxon>
        <taxon>Sphingobacteriia</taxon>
        <taxon>Sphingobacteriales</taxon>
        <taxon>Sphingobacteriaceae</taxon>
        <taxon>Mucilaginibacter</taxon>
    </lineage>
</organism>
<reference evidence="3" key="1">
    <citation type="journal article" date="2019" name="Int. J. Syst. Evol. Microbiol.">
        <title>The Global Catalogue of Microorganisms (GCM) 10K type strain sequencing project: providing services to taxonomists for standard genome sequencing and annotation.</title>
        <authorList>
            <consortium name="The Broad Institute Genomics Platform"/>
            <consortium name="The Broad Institute Genome Sequencing Center for Infectious Disease"/>
            <person name="Wu L."/>
            <person name="Ma J."/>
        </authorList>
    </citation>
    <scope>NUCLEOTIDE SEQUENCE [LARGE SCALE GENOMIC DNA]</scope>
    <source>
        <strain evidence="3">JCM 16601</strain>
    </source>
</reference>
<evidence type="ECO:0000313" key="2">
    <source>
        <dbReference type="EMBL" id="GAA3970462.1"/>
    </source>
</evidence>
<name>A0ABP7PSI1_9SPHI</name>
<evidence type="ECO:0000256" key="1">
    <source>
        <dbReference type="SAM" id="SignalP"/>
    </source>
</evidence>
<dbReference type="PANTHER" id="PTHR42732:SF1">
    <property type="entry name" value="BETA-MANNOSIDASE"/>
    <property type="match status" value="1"/>
</dbReference>
<dbReference type="PANTHER" id="PTHR42732">
    <property type="entry name" value="BETA-GALACTOSIDASE"/>
    <property type="match status" value="1"/>
</dbReference>
<protein>
    <submittedName>
        <fullName evidence="2">Uncharacterized protein</fullName>
    </submittedName>
</protein>
<dbReference type="InterPro" id="IPR051913">
    <property type="entry name" value="GH2_Domain-Containing"/>
</dbReference>
<dbReference type="SUPFAM" id="SSF49785">
    <property type="entry name" value="Galactose-binding domain-like"/>
    <property type="match status" value="1"/>
</dbReference>
<keyword evidence="3" id="KW-1185">Reference proteome</keyword>
<dbReference type="EMBL" id="BAAAZC010000013">
    <property type="protein sequence ID" value="GAA3970462.1"/>
    <property type="molecule type" value="Genomic_DNA"/>
</dbReference>
<keyword evidence="1" id="KW-0732">Signal</keyword>
<dbReference type="Gene3D" id="2.60.120.260">
    <property type="entry name" value="Galactose-binding domain-like"/>
    <property type="match status" value="1"/>
</dbReference>
<feature type="signal peptide" evidence="1">
    <location>
        <begin position="1"/>
        <end position="19"/>
    </location>
</feature>
<evidence type="ECO:0000313" key="3">
    <source>
        <dbReference type="Proteomes" id="UP001500742"/>
    </source>
</evidence>
<dbReference type="RefSeq" id="WP_259095774.1">
    <property type="nucleotide sequence ID" value="NZ_BAAAZC010000013.1"/>
</dbReference>
<dbReference type="Proteomes" id="UP001500742">
    <property type="component" value="Unassembled WGS sequence"/>
</dbReference>
<feature type="chain" id="PRO_5045790906" evidence="1">
    <location>
        <begin position="20"/>
        <end position="531"/>
    </location>
</feature>
<gene>
    <name evidence="2" type="ORF">GCM10022210_19440</name>
</gene>
<sequence length="531" mass="60235">MKKLVLCLLATVFALALYAQETHKGQDYMWMDLNGSWKFNKGDNAKFAKQKFNDSNWDNMMVPTWDAGFTGFAWYRQAITIPIKTKQALSLTLGQVDDNCEVYFNGQLVKLYDNPRPGNDISDTSVYSQWKKYRVYYIPQKLVEPGKANSIAIKVWNNGGEGGMRYGNVQLTSTIFYNHLPIQMAGDWVKADGSNEWLAGFYDNNVIYKNRVWSYAEVTNNDGLYEMYLTDKGFGHLFMKQVAGENGSVNLAIGPDADHLELCSRKETYNTSASNNQTYVKSHPAAGKAVYKGFIKNYSVQMGPEALIDLQSKNNGFSEKRVSVDRFGAFSTELDLAEPTIVTLRAPGVNYGNRAYLEPGKTTFQMIDLAEFKIYVTEEFYTRDHLAIFQGDLAMENKLLMYTDWLGNLQTPMPDTWARFIAMATQYEASGKASDLQINNIALCIADNYQKYNDTAALAKAKLWSVRTLKTNPDNHLFYSTLNTILQNLGEHLDGLQYLAKALDLADKDKDQQSVNDYKLKIKQYVSEMLK</sequence>
<accession>A0ABP7PSI1</accession>
<dbReference type="InterPro" id="IPR008979">
    <property type="entry name" value="Galactose-bd-like_sf"/>
</dbReference>
<comment type="caution">
    <text evidence="2">The sequence shown here is derived from an EMBL/GenBank/DDBJ whole genome shotgun (WGS) entry which is preliminary data.</text>
</comment>
<proteinExistence type="predicted"/>